<dbReference type="EMBL" id="CVQH01002336">
    <property type="protein sequence ID" value="CRK10502.1"/>
    <property type="molecule type" value="Genomic_DNA"/>
</dbReference>
<gene>
    <name evidence="4" type="ORF">BN1708_009927</name>
    <name evidence="5" type="ORF">BN1723_007146</name>
</gene>
<proteinExistence type="inferred from homology"/>
<dbReference type="Proteomes" id="UP000044602">
    <property type="component" value="Unassembled WGS sequence"/>
</dbReference>
<evidence type="ECO:0000313" key="5">
    <source>
        <dbReference type="EMBL" id="CRK46588.1"/>
    </source>
</evidence>
<keyword evidence="2" id="KW-0521">NADP</keyword>
<keyword evidence="3" id="KW-0560">Oxidoreductase</keyword>
<evidence type="ECO:0000256" key="3">
    <source>
        <dbReference type="ARBA" id="ARBA00023002"/>
    </source>
</evidence>
<organism evidence="4 6">
    <name type="scientific">Verticillium longisporum</name>
    <name type="common">Verticillium dahliae var. longisporum</name>
    <dbReference type="NCBI Taxonomy" id="100787"/>
    <lineage>
        <taxon>Eukaryota</taxon>
        <taxon>Fungi</taxon>
        <taxon>Dikarya</taxon>
        <taxon>Ascomycota</taxon>
        <taxon>Pezizomycotina</taxon>
        <taxon>Sordariomycetes</taxon>
        <taxon>Hypocreomycetidae</taxon>
        <taxon>Glomerellales</taxon>
        <taxon>Plectosphaerellaceae</taxon>
        <taxon>Verticillium</taxon>
    </lineage>
</organism>
<dbReference type="STRING" id="100787.A0A0G4KMG0"/>
<dbReference type="PRINTS" id="PR00081">
    <property type="entry name" value="GDHRDH"/>
</dbReference>
<dbReference type="InterPro" id="IPR002347">
    <property type="entry name" value="SDR_fam"/>
</dbReference>
<dbReference type="AlphaFoldDB" id="A0A0G4KMG0"/>
<comment type="similarity">
    <text evidence="1">Belongs to the short-chain dehydrogenases/reductases (SDR) family.</text>
</comment>
<evidence type="ECO:0000256" key="2">
    <source>
        <dbReference type="ARBA" id="ARBA00022857"/>
    </source>
</evidence>
<evidence type="ECO:0008006" key="8">
    <source>
        <dbReference type="Google" id="ProtNLM"/>
    </source>
</evidence>
<dbReference type="Proteomes" id="UP000045706">
    <property type="component" value="Unassembled WGS sequence"/>
</dbReference>
<dbReference type="GO" id="GO:0016491">
    <property type="term" value="F:oxidoreductase activity"/>
    <property type="evidence" value="ECO:0007669"/>
    <property type="project" value="UniProtKB-KW"/>
</dbReference>
<evidence type="ECO:0000313" key="7">
    <source>
        <dbReference type="Proteomes" id="UP000045706"/>
    </source>
</evidence>
<evidence type="ECO:0000313" key="6">
    <source>
        <dbReference type="Proteomes" id="UP000044602"/>
    </source>
</evidence>
<protein>
    <recommendedName>
        <fullName evidence="8">Ketoreductase (KR) domain-containing protein</fullName>
    </recommendedName>
</protein>
<name>A0A0G4KMG0_VERLO</name>
<evidence type="ECO:0000313" key="4">
    <source>
        <dbReference type="EMBL" id="CRK10502.1"/>
    </source>
</evidence>
<accession>A0A0G4KMG0</accession>
<keyword evidence="6" id="KW-1185">Reference proteome</keyword>
<dbReference type="Gene3D" id="3.40.50.720">
    <property type="entry name" value="NAD(P)-binding Rossmann-like Domain"/>
    <property type="match status" value="1"/>
</dbReference>
<sequence length="339" mass="37247">MDFLSFIRAQWENLPILLKQEHVSGGIFIITGSNHGIGREAARHVAQLGPARVIIAVRSREKGDEAKAWIESTTGGKTIVESWILDITDFASIRAFAARCDAELDRIDGLVQNAAEAVDRFETNAQGHEISIAGNVIGTALLAVLLLSKVAATARKFGVTPHMVIVTSQMGFTTPQATELVDRGLFDALKQENLSPMSDRYAVSKLIGIILFREMAKVFPASATGTVINLISPGLCNTGLARNSHSLTWRTQVWLLNLLIGRTPEMGSRTILHAMMAEKESHGAFLSDCQIKEHWVPDWAKHEGGEALQKGIWDQTVDPRKLKPQRFKRRARSGLKGPL</sequence>
<evidence type="ECO:0000256" key="1">
    <source>
        <dbReference type="ARBA" id="ARBA00006484"/>
    </source>
</evidence>
<dbReference type="Pfam" id="PF00106">
    <property type="entry name" value="adh_short"/>
    <property type="match status" value="1"/>
</dbReference>
<dbReference type="SUPFAM" id="SSF51735">
    <property type="entry name" value="NAD(P)-binding Rossmann-fold domains"/>
    <property type="match status" value="1"/>
</dbReference>
<dbReference type="PANTHER" id="PTHR24320">
    <property type="entry name" value="RETINOL DEHYDROGENASE"/>
    <property type="match status" value="1"/>
</dbReference>
<dbReference type="PANTHER" id="PTHR24320:SF252">
    <property type="entry name" value="DEHYDROGENASE_REDUCTASE FAMILY PROTEIN, PUTATIVE (AFU_ORTHOLOGUE AFUA_3G08550)-RELATED"/>
    <property type="match status" value="1"/>
</dbReference>
<dbReference type="EMBL" id="CVQI01035828">
    <property type="protein sequence ID" value="CRK46588.1"/>
    <property type="molecule type" value="Genomic_DNA"/>
</dbReference>
<dbReference type="InterPro" id="IPR036291">
    <property type="entry name" value="NAD(P)-bd_dom_sf"/>
</dbReference>
<reference evidence="6 7" key="1">
    <citation type="submission" date="2015-05" db="EMBL/GenBank/DDBJ databases">
        <authorList>
            <person name="Fogelqvist Johan"/>
        </authorList>
    </citation>
    <scope>NUCLEOTIDE SEQUENCE [LARGE SCALE GENOMIC DNA]</scope>
    <source>
        <strain evidence="4">VL1</strain>
        <strain evidence="5">VL2</strain>
    </source>
</reference>